<reference evidence="5" key="1">
    <citation type="journal article" date="2023" name="Mol. Biol. Evol.">
        <title>Third-Generation Sequencing Reveals the Adaptive Role of the Epigenome in Three Deep-Sea Polychaetes.</title>
        <authorList>
            <person name="Perez M."/>
            <person name="Aroh O."/>
            <person name="Sun Y."/>
            <person name="Lan Y."/>
            <person name="Juniper S.K."/>
            <person name="Young C.R."/>
            <person name="Angers B."/>
            <person name="Qian P.Y."/>
        </authorList>
    </citation>
    <scope>NUCLEOTIDE SEQUENCE</scope>
    <source>
        <strain evidence="5">P08H-3</strain>
    </source>
</reference>
<organism evidence="5 6">
    <name type="scientific">Paralvinella palmiformis</name>
    <dbReference type="NCBI Taxonomy" id="53620"/>
    <lineage>
        <taxon>Eukaryota</taxon>
        <taxon>Metazoa</taxon>
        <taxon>Spiralia</taxon>
        <taxon>Lophotrochozoa</taxon>
        <taxon>Annelida</taxon>
        <taxon>Polychaeta</taxon>
        <taxon>Sedentaria</taxon>
        <taxon>Canalipalpata</taxon>
        <taxon>Terebellida</taxon>
        <taxon>Terebelliformia</taxon>
        <taxon>Alvinellidae</taxon>
        <taxon>Paralvinella</taxon>
    </lineage>
</organism>
<feature type="compositionally biased region" description="Polar residues" evidence="3">
    <location>
        <begin position="25"/>
        <end position="65"/>
    </location>
</feature>
<dbReference type="Proteomes" id="UP001208570">
    <property type="component" value="Unassembled WGS sequence"/>
</dbReference>
<comment type="caution">
    <text evidence="5">The sequence shown here is derived from an EMBL/GenBank/DDBJ whole genome shotgun (WGS) entry which is preliminary data.</text>
</comment>
<feature type="compositionally biased region" description="Basic and acidic residues" evidence="3">
    <location>
        <begin position="83"/>
        <end position="94"/>
    </location>
</feature>
<dbReference type="EMBL" id="JAODUP010000004">
    <property type="protein sequence ID" value="KAK2170114.1"/>
    <property type="molecule type" value="Genomic_DNA"/>
</dbReference>
<protein>
    <recommendedName>
        <fullName evidence="4">Laminin G domain-containing protein</fullName>
    </recommendedName>
</protein>
<name>A0AAD9KF99_9ANNE</name>
<dbReference type="Gene3D" id="2.60.120.200">
    <property type="match status" value="1"/>
</dbReference>
<evidence type="ECO:0000259" key="4">
    <source>
        <dbReference type="PROSITE" id="PS50025"/>
    </source>
</evidence>
<evidence type="ECO:0000256" key="3">
    <source>
        <dbReference type="SAM" id="MobiDB-lite"/>
    </source>
</evidence>
<evidence type="ECO:0000313" key="5">
    <source>
        <dbReference type="EMBL" id="KAK2170114.1"/>
    </source>
</evidence>
<dbReference type="InterPro" id="IPR048287">
    <property type="entry name" value="TSPN-like_N"/>
</dbReference>
<dbReference type="SMART" id="SM00210">
    <property type="entry name" value="TSPN"/>
    <property type="match status" value="1"/>
</dbReference>
<dbReference type="AlphaFoldDB" id="A0AAD9KF99"/>
<evidence type="ECO:0000313" key="6">
    <source>
        <dbReference type="Proteomes" id="UP001208570"/>
    </source>
</evidence>
<accession>A0AAD9KF99</accession>
<dbReference type="SUPFAM" id="SSF49899">
    <property type="entry name" value="Concanavalin A-like lectins/glucanases"/>
    <property type="match status" value="1"/>
</dbReference>
<dbReference type="PANTHER" id="PTHR15261">
    <property type="entry name" value="THROMBOSPONDIN-TYPE LAMININ G DOMAIN AND EAR REPEAT-CONTAINING"/>
    <property type="match status" value="1"/>
</dbReference>
<comment type="caution">
    <text evidence="2">Lacks conserved residue(s) required for the propagation of feature annotation.</text>
</comment>
<proteinExistence type="predicted"/>
<dbReference type="PROSITE" id="PS50025">
    <property type="entry name" value="LAM_G_DOMAIN"/>
    <property type="match status" value="1"/>
</dbReference>
<feature type="region of interest" description="Disordered" evidence="3">
    <location>
        <begin position="23"/>
        <end position="94"/>
    </location>
</feature>
<keyword evidence="1" id="KW-0677">Repeat</keyword>
<sequence>MAQTTSDGTNNFKRYKQLRWHKRLQTVQTTQTAKTSSDGTNNSDGTNSSDDGLSCIASTLVTPGTNGRGANPTNTGMSGIRTHNLEHPKLDRHTDDRSGMPVTWYDLTIYLSIMALFGSNQVTCLYPRPCTEHTCSLPDLMPLYLLNYAIPDRYNLPPGVEIVYDQRHRVHSYHFTSDVTSLAFPSSTIFKFCRYFPEEFSILATLKVGERTLSRRECLLVLVQRGSQAPVIGLRLNKGRIHFDYKDRLTGGRRVTEFVEDDLFDGEWHTIIIVVTGYRISLTVDCGRRQKNRLKRLFPALIDTGNTNFHIGECNTGPSGVFTDVSSFTWLTSPWDGSPTSQPTVGTEVAVFDNVKFSIVIQTSFQGKCPDLSVSRSVSVPIRQRPDMSVSRSVSVPIRQCPHLSMSLSVSVPIYQCPDLSVSPSVSVPICQCPDLSVSRSVSVLICQCPNMSVSPSVSVPIRQCPDLSVSRSVSVPICQCPHPSVSLSVSVPIFQCPDLSMSPSFNVPICQCPHLSVSPSVSVPIRQCPDFSMSPSVSVLICQCPDLSMSPSFNVPICQCSHLSVFPSVSVQRRI</sequence>
<evidence type="ECO:0000256" key="2">
    <source>
        <dbReference type="PROSITE-ProRule" id="PRU00122"/>
    </source>
</evidence>
<dbReference type="InterPro" id="IPR013320">
    <property type="entry name" value="ConA-like_dom_sf"/>
</dbReference>
<dbReference type="PANTHER" id="PTHR15261:SF4">
    <property type="entry name" value="THROMBOSPONDIN-TYPE LAMININ G DOMAIN AND EAR REPEAT-CONTAINING PROTEIN"/>
    <property type="match status" value="1"/>
</dbReference>
<evidence type="ECO:0000256" key="1">
    <source>
        <dbReference type="ARBA" id="ARBA00022737"/>
    </source>
</evidence>
<dbReference type="InterPro" id="IPR001791">
    <property type="entry name" value="Laminin_G"/>
</dbReference>
<dbReference type="Pfam" id="PF02210">
    <property type="entry name" value="Laminin_G_2"/>
    <property type="match status" value="1"/>
</dbReference>
<gene>
    <name evidence="5" type="ORF">LSH36_4g07019</name>
</gene>
<dbReference type="GO" id="GO:0007165">
    <property type="term" value="P:signal transduction"/>
    <property type="evidence" value="ECO:0007669"/>
    <property type="project" value="TreeGrafter"/>
</dbReference>
<keyword evidence="6" id="KW-1185">Reference proteome</keyword>
<feature type="domain" description="Laminin G" evidence="4">
    <location>
        <begin position="179"/>
        <end position="401"/>
    </location>
</feature>